<dbReference type="Proteomes" id="UP000799118">
    <property type="component" value="Unassembled WGS sequence"/>
</dbReference>
<sequence>MAVQVKHGRSINSILEKIDAATKRTYSPRSYEERNFHHAFLMYKLGGRCIANIAHKALGIPLITTTKRRIAVKPLLTSAGTPTLKEMIHNLSICLPDPQNTSDTVTHPQPVFGMGICIDEMKIEE</sequence>
<dbReference type="EMBL" id="ML769718">
    <property type="protein sequence ID" value="KAE9388945.1"/>
    <property type="molecule type" value="Genomic_DNA"/>
</dbReference>
<protein>
    <submittedName>
        <fullName evidence="1">Uncharacterized protein</fullName>
    </submittedName>
</protein>
<accession>A0A6A4GV27</accession>
<name>A0A6A4GV27_9AGAR</name>
<dbReference type="AlphaFoldDB" id="A0A6A4GV27"/>
<reference evidence="1" key="1">
    <citation type="journal article" date="2019" name="Environ. Microbiol.">
        <title>Fungal ecological strategies reflected in gene transcription - a case study of two litter decomposers.</title>
        <authorList>
            <person name="Barbi F."/>
            <person name="Kohler A."/>
            <person name="Barry K."/>
            <person name="Baskaran P."/>
            <person name="Daum C."/>
            <person name="Fauchery L."/>
            <person name="Ihrmark K."/>
            <person name="Kuo A."/>
            <person name="LaButti K."/>
            <person name="Lipzen A."/>
            <person name="Morin E."/>
            <person name="Grigoriev I.V."/>
            <person name="Henrissat B."/>
            <person name="Lindahl B."/>
            <person name="Martin F."/>
        </authorList>
    </citation>
    <scope>NUCLEOTIDE SEQUENCE</scope>
    <source>
        <strain evidence="1">JB14</strain>
    </source>
</reference>
<proteinExistence type="predicted"/>
<keyword evidence="2" id="KW-1185">Reference proteome</keyword>
<dbReference type="OrthoDB" id="2691851at2759"/>
<gene>
    <name evidence="1" type="ORF">BT96DRAFT_1003709</name>
</gene>
<organism evidence="1 2">
    <name type="scientific">Gymnopus androsaceus JB14</name>
    <dbReference type="NCBI Taxonomy" id="1447944"/>
    <lineage>
        <taxon>Eukaryota</taxon>
        <taxon>Fungi</taxon>
        <taxon>Dikarya</taxon>
        <taxon>Basidiomycota</taxon>
        <taxon>Agaricomycotina</taxon>
        <taxon>Agaricomycetes</taxon>
        <taxon>Agaricomycetidae</taxon>
        <taxon>Agaricales</taxon>
        <taxon>Marasmiineae</taxon>
        <taxon>Omphalotaceae</taxon>
        <taxon>Gymnopus</taxon>
    </lineage>
</organism>
<evidence type="ECO:0000313" key="1">
    <source>
        <dbReference type="EMBL" id="KAE9388945.1"/>
    </source>
</evidence>
<evidence type="ECO:0000313" key="2">
    <source>
        <dbReference type="Proteomes" id="UP000799118"/>
    </source>
</evidence>